<accession>H6X453</accession>
<dbReference type="EMBL" id="JQ513383">
    <property type="protein sequence ID" value="AFA44519.1"/>
    <property type="molecule type" value="Genomic_DNA"/>
</dbReference>
<keyword evidence="2" id="KW-1185">Reference proteome</keyword>
<evidence type="ECO:0000313" key="2">
    <source>
        <dbReference type="Proteomes" id="UP000007524"/>
    </source>
</evidence>
<dbReference type="Proteomes" id="UP000007524">
    <property type="component" value="Segment"/>
</dbReference>
<dbReference type="RefSeq" id="YP_007007401.1">
    <property type="nucleotide sequence ID" value="NC_019526.1"/>
</dbReference>
<protein>
    <submittedName>
        <fullName evidence="1">Uncharacterized protein</fullName>
    </submittedName>
</protein>
<reference evidence="1 2" key="1">
    <citation type="journal article" date="2012" name="J. Virol.">
        <title>Genome of Klebsiella sp.-Infecting Bacteriophage vB_KleM_RaK2.</title>
        <authorList>
            <person name="Simoliunas E."/>
            <person name="Kaliniene L."/>
            <person name="Truncaite L."/>
            <person name="Klausa V."/>
            <person name="Zajanckauskaite A."/>
            <person name="Meskys R."/>
        </authorList>
    </citation>
    <scope>NUCLEOTIDE SEQUENCE [LARGE SCALE GENOMIC DNA]</scope>
</reference>
<evidence type="ECO:0000313" key="1">
    <source>
        <dbReference type="EMBL" id="AFA44519.1"/>
    </source>
</evidence>
<organism evidence="1 2">
    <name type="scientific">Klebsiella phage vB_KleM_RaK2</name>
    <dbReference type="NCBI Taxonomy" id="1147094"/>
    <lineage>
        <taxon>Viruses</taxon>
        <taxon>Duplodnaviria</taxon>
        <taxon>Heunggongvirae</taxon>
        <taxon>Uroviricota</taxon>
        <taxon>Caudoviricetes</taxon>
        <taxon>Alcyoneusvirus</taxon>
        <taxon>Alcyoneusvirus RaK2</taxon>
    </lineage>
</organism>
<dbReference type="KEGG" id="vg:14012834"/>
<gene>
    <name evidence="1" type="ORF">RaK2_00246</name>
</gene>
<proteinExistence type="predicted"/>
<name>H6X453_9CAUD</name>
<sequence>MNTIIFLIILSTGTTTTVIKEMPSLVQCKVIMNSVYKQQKEKQKETSKTDYYCLNSTTNTEYYPDE</sequence>
<dbReference type="GeneID" id="14012834"/>